<comment type="caution">
    <text evidence="1">The sequence shown here is derived from an EMBL/GenBank/DDBJ whole genome shotgun (WGS) entry which is preliminary data.</text>
</comment>
<protein>
    <submittedName>
        <fullName evidence="1">Uncharacterized protein</fullName>
    </submittedName>
</protein>
<sequence length="39" mass="4495">MSTLRSVAPVFATTAPDRWLDHYRPLGFTVERYGSPRQD</sequence>
<organism evidence="1 2">
    <name type="scientific">Pseudonocardia alni</name>
    <name type="common">Amycolata alni</name>
    <dbReference type="NCBI Taxonomy" id="33907"/>
    <lineage>
        <taxon>Bacteria</taxon>
        <taxon>Bacillati</taxon>
        <taxon>Actinomycetota</taxon>
        <taxon>Actinomycetes</taxon>
        <taxon>Pseudonocardiales</taxon>
        <taxon>Pseudonocardiaceae</taxon>
        <taxon>Pseudonocardia</taxon>
    </lineage>
</organism>
<gene>
    <name evidence="1" type="ORF">HDA37_002267</name>
</gene>
<evidence type="ECO:0000313" key="2">
    <source>
        <dbReference type="Proteomes" id="UP000549695"/>
    </source>
</evidence>
<dbReference type="AlphaFoldDB" id="A0A852W9A7"/>
<name>A0A852W9A7_PSEA5</name>
<reference evidence="1 2" key="1">
    <citation type="submission" date="2020-07" db="EMBL/GenBank/DDBJ databases">
        <title>Sequencing the genomes of 1000 actinobacteria strains.</title>
        <authorList>
            <person name="Klenk H.-P."/>
        </authorList>
    </citation>
    <scope>NUCLEOTIDE SEQUENCE [LARGE SCALE GENOMIC DNA]</scope>
    <source>
        <strain evidence="1 2">DSM 44749</strain>
    </source>
</reference>
<accession>A0A852W9A7</accession>
<proteinExistence type="predicted"/>
<dbReference type="Proteomes" id="UP000549695">
    <property type="component" value="Unassembled WGS sequence"/>
</dbReference>
<keyword evidence="2" id="KW-1185">Reference proteome</keyword>
<dbReference type="EMBL" id="JACCCZ010000001">
    <property type="protein sequence ID" value="NYG01982.1"/>
    <property type="molecule type" value="Genomic_DNA"/>
</dbReference>
<evidence type="ECO:0000313" key="1">
    <source>
        <dbReference type="EMBL" id="NYG01982.1"/>
    </source>
</evidence>